<dbReference type="SUPFAM" id="SSF52540">
    <property type="entry name" value="P-loop containing nucleoside triphosphate hydrolases"/>
    <property type="match status" value="1"/>
</dbReference>
<evidence type="ECO:0000259" key="5">
    <source>
        <dbReference type="SMART" id="SM00862"/>
    </source>
</evidence>
<keyword evidence="8" id="KW-1185">Reference proteome</keyword>
<dbReference type="InterPro" id="IPR027417">
    <property type="entry name" value="P-loop_NTPase"/>
</dbReference>
<evidence type="ECO:0000256" key="3">
    <source>
        <dbReference type="ARBA" id="ARBA00023125"/>
    </source>
</evidence>
<dbReference type="InterPro" id="IPR036388">
    <property type="entry name" value="WH-like_DNA-bd_sf"/>
</dbReference>
<dbReference type="SMART" id="SM01043">
    <property type="entry name" value="BTAD"/>
    <property type="match status" value="1"/>
</dbReference>
<evidence type="ECO:0000313" key="8">
    <source>
        <dbReference type="Proteomes" id="UP000319210"/>
    </source>
</evidence>
<feature type="region of interest" description="Disordered" evidence="4">
    <location>
        <begin position="338"/>
        <end position="359"/>
    </location>
</feature>
<dbReference type="InterPro" id="IPR058852">
    <property type="entry name" value="HTH_77"/>
</dbReference>
<protein>
    <recommendedName>
        <fullName evidence="9">AfsR family transcriptional regulator</fullName>
    </recommendedName>
</protein>
<dbReference type="Gene3D" id="1.10.10.10">
    <property type="entry name" value="Winged helix-like DNA-binding domain superfamily/Winged helix DNA-binding domain"/>
    <property type="match status" value="1"/>
</dbReference>
<dbReference type="Gene3D" id="3.40.50.300">
    <property type="entry name" value="P-loop containing nucleotide triphosphate hydrolases"/>
    <property type="match status" value="1"/>
</dbReference>
<keyword evidence="3" id="KW-0238">DNA-binding</keyword>
<evidence type="ECO:0008006" key="9">
    <source>
        <dbReference type="Google" id="ProtNLM"/>
    </source>
</evidence>
<dbReference type="Gene3D" id="1.25.40.10">
    <property type="entry name" value="Tetratricopeptide repeat domain"/>
    <property type="match status" value="2"/>
</dbReference>
<dbReference type="SUPFAM" id="SSF48452">
    <property type="entry name" value="TPR-like"/>
    <property type="match status" value="2"/>
</dbReference>
<organism evidence="7 8">
    <name type="scientific">Streptomyces cacaoi</name>
    <dbReference type="NCBI Taxonomy" id="1898"/>
    <lineage>
        <taxon>Bacteria</taxon>
        <taxon>Bacillati</taxon>
        <taxon>Actinomycetota</taxon>
        <taxon>Actinomycetes</taxon>
        <taxon>Kitasatosporales</taxon>
        <taxon>Streptomycetaceae</taxon>
        <taxon>Streptomyces</taxon>
    </lineage>
</organism>
<sequence>MRYVYRVLGTTQVFREDGTAVPVGGARLRALLTALALAGGRPVRTGELVAAVWSEDDGGGPPADEPAALQALVGRLRRSLGRQAVASVTGGYKLVVERDDIDLFRFERLATEGGAALAAGDAVKAAGLLDDALALWRGPALADLPDGGGAAGVRAEERLLAVRRDRAGAALALGRAEEVLPAVRQLAAEHPLDEPLQALLLRALRDSGRGAEALESYEAVRRRLADRLGVDPGAELRALHTELLTGGAPAPDGTGGPGARHPAEPAPAPAAPASPQAARPPARARRAAPGNLRAALTSFVGRDEELAAVARELASSRLVTLTGPGGAGKTRLSLETAERARAEQAAGETSAPGGPEPAPRWEDGVWVAELAPVREAERVEATAEAVLTALGGHETVIRGGSAEQLRAASDPHAGDPLAQLAERCASRHMLLVLDNCEHVIDAAARVVETLLLECPGVTVLATSREPLGVPGESVRPVEPLPDPVALRLLADRGAAARPGFRVEDDPEACAEICRRLDGLPLAIELAAARLRSLTPHQLARRLDDRFRLLTSGSRTVLPRQQTLRAVVDWSWELLDEAERAVLRRLSVFAGGCELEEVEEVCADLATGTADGAPVAGAVDVAGIVGSLVDKSLVVAVPVPETGGMRYRLLETVGEYAAGKLDEVPEERERAERRHLVVYRELARVADPLLRGPEQVAWLGRLEREHDNIRAALRRALAAGDEHEALCLTLSMSWFWQLRDHRTDARVWARAAAGLGPDPFSPPRPVPPLYEGCTDAPPPMREELLWEARRGVRLMLLTDAEDGMVELDTPERQEELRRITRAYTPGMPQTCRIPGTMWIFAWIMTGTFDGLAELVDATVRGCREQAYDWNLAFVLQLRSKLTADRPRTWDQSARDAAESLEIFRAVGDAWGEAEALSGRAESACVRGEFAKAAEDYRAAIDRAERLGAHSQVPLLKSRLGASLVELDDPALRAEGDRLLRESVGEAEATADGINFGALQLATHLVRRGDFAEAWELLGPLEEQARQQPPEFFEGLVKGVLAWAHCRQGHPAQALAKVREGIGKTRGIIAETVAPHLSLAQILTAATAFALLDAGEPDPAASPPPPRGAEVAARLVGAYDHLSELPEGFFVHPVEQDERREAERAARAVLTAEAYDRAWAAGGELTLDDAVALVHRPGAALRTER</sequence>
<dbReference type="EMBL" id="BJMM01000011">
    <property type="protein sequence ID" value="GEB50130.1"/>
    <property type="molecule type" value="Genomic_DNA"/>
</dbReference>
<dbReference type="SUPFAM" id="SSF46894">
    <property type="entry name" value="C-terminal effector domain of the bipartite response regulators"/>
    <property type="match status" value="1"/>
</dbReference>
<feature type="compositionally biased region" description="Low complexity" evidence="4">
    <location>
        <begin position="273"/>
        <end position="289"/>
    </location>
</feature>
<evidence type="ECO:0000259" key="6">
    <source>
        <dbReference type="SMART" id="SM01043"/>
    </source>
</evidence>
<comment type="similarity">
    <text evidence="1">Belongs to the AfsR/DnrI/RedD regulatory family.</text>
</comment>
<accession>A0A4Y3R276</accession>
<dbReference type="InterPro" id="IPR016032">
    <property type="entry name" value="Sig_transdc_resp-reg_C-effctor"/>
</dbReference>
<feature type="domain" description="Bacterial transcriptional activator" evidence="6">
    <location>
        <begin position="101"/>
        <end position="244"/>
    </location>
</feature>
<name>A0A4Y3R276_STRCI</name>
<dbReference type="Proteomes" id="UP000319210">
    <property type="component" value="Unassembled WGS sequence"/>
</dbReference>
<dbReference type="GO" id="GO:0003677">
    <property type="term" value="F:DNA binding"/>
    <property type="evidence" value="ECO:0007669"/>
    <property type="project" value="UniProtKB-KW"/>
</dbReference>
<evidence type="ECO:0000313" key="7">
    <source>
        <dbReference type="EMBL" id="GEB50130.1"/>
    </source>
</evidence>
<dbReference type="Pfam" id="PF25872">
    <property type="entry name" value="HTH_77"/>
    <property type="match status" value="1"/>
</dbReference>
<evidence type="ECO:0000256" key="1">
    <source>
        <dbReference type="ARBA" id="ARBA00005820"/>
    </source>
</evidence>
<evidence type="ECO:0000256" key="4">
    <source>
        <dbReference type="SAM" id="MobiDB-lite"/>
    </source>
</evidence>
<feature type="domain" description="OmpR/PhoB-type" evidence="5">
    <location>
        <begin position="18"/>
        <end position="94"/>
    </location>
</feature>
<keyword evidence="2" id="KW-0902">Two-component regulatory system</keyword>
<dbReference type="PANTHER" id="PTHR47691:SF3">
    <property type="entry name" value="HTH-TYPE TRANSCRIPTIONAL REGULATOR RV0890C-RELATED"/>
    <property type="match status" value="1"/>
</dbReference>
<dbReference type="InterPro" id="IPR005158">
    <property type="entry name" value="BTAD"/>
</dbReference>
<dbReference type="SMART" id="SM00862">
    <property type="entry name" value="Trans_reg_C"/>
    <property type="match status" value="1"/>
</dbReference>
<gene>
    <name evidence="7" type="ORF">SCA03_26810</name>
</gene>
<dbReference type="AlphaFoldDB" id="A0A4Y3R276"/>
<feature type="region of interest" description="Disordered" evidence="4">
    <location>
        <begin position="245"/>
        <end position="289"/>
    </location>
</feature>
<dbReference type="GO" id="GO:0006355">
    <property type="term" value="P:regulation of DNA-templated transcription"/>
    <property type="evidence" value="ECO:0007669"/>
    <property type="project" value="InterPro"/>
</dbReference>
<reference evidence="7 8" key="1">
    <citation type="submission" date="2019-06" db="EMBL/GenBank/DDBJ databases">
        <title>Whole genome shotgun sequence of Streptomyces cacaoi subsp. cacaoi NBRC 12748.</title>
        <authorList>
            <person name="Hosoyama A."/>
            <person name="Uohara A."/>
            <person name="Ohji S."/>
            <person name="Ichikawa N."/>
        </authorList>
    </citation>
    <scope>NUCLEOTIDE SEQUENCE [LARGE SCALE GENOMIC DNA]</scope>
    <source>
        <strain evidence="7 8">NBRC 12748</strain>
    </source>
</reference>
<comment type="caution">
    <text evidence="7">The sequence shown here is derived from an EMBL/GenBank/DDBJ whole genome shotgun (WGS) entry which is preliminary data.</text>
</comment>
<dbReference type="PANTHER" id="PTHR47691">
    <property type="entry name" value="REGULATOR-RELATED"/>
    <property type="match status" value="1"/>
</dbReference>
<proteinExistence type="inferred from homology"/>
<dbReference type="GO" id="GO:0000160">
    <property type="term" value="P:phosphorelay signal transduction system"/>
    <property type="evidence" value="ECO:0007669"/>
    <property type="project" value="UniProtKB-KW"/>
</dbReference>
<dbReference type="CDD" id="cd15831">
    <property type="entry name" value="BTAD"/>
    <property type="match status" value="1"/>
</dbReference>
<evidence type="ECO:0000256" key="2">
    <source>
        <dbReference type="ARBA" id="ARBA00023012"/>
    </source>
</evidence>
<dbReference type="InterPro" id="IPR001867">
    <property type="entry name" value="OmpR/PhoB-type_DNA-bd"/>
</dbReference>
<dbReference type="InterPro" id="IPR011990">
    <property type="entry name" value="TPR-like_helical_dom_sf"/>
</dbReference>
<dbReference type="Pfam" id="PF03704">
    <property type="entry name" value="BTAD"/>
    <property type="match status" value="1"/>
</dbReference>